<dbReference type="OrthoDB" id="9808134at2"/>
<keyword evidence="6" id="KW-0418">Kinase</keyword>
<evidence type="ECO:0000256" key="7">
    <source>
        <dbReference type="PROSITE-ProRule" id="PRU00423"/>
    </source>
</evidence>
<dbReference type="InterPro" id="IPR051819">
    <property type="entry name" value="PTS_sugar-specific_EIIB"/>
</dbReference>
<evidence type="ECO:0000256" key="5">
    <source>
        <dbReference type="ARBA" id="ARBA00022683"/>
    </source>
</evidence>
<dbReference type="Proteomes" id="UP000267017">
    <property type="component" value="Unassembled WGS sequence"/>
</dbReference>
<dbReference type="GO" id="GO:0009401">
    <property type="term" value="P:phosphoenolpyruvate-dependent sugar phosphotransferase system"/>
    <property type="evidence" value="ECO:0007669"/>
    <property type="project" value="UniProtKB-KW"/>
</dbReference>
<gene>
    <name evidence="9" type="ORF">EHV15_12465</name>
</gene>
<sequence length="102" mass="11007">MKKILLACAGGFSTSMLVERMKEAARAQNIEVLIDAVAESDIDAQAPFDIIMLGPQMGHAEAELAEAYPQIPVTTIDMADYGMMNGEKVLATAFELMEKGVK</sequence>
<dbReference type="CDD" id="cd05564">
    <property type="entry name" value="PTS_IIB_chitobiose_lichenan"/>
    <property type="match status" value="1"/>
</dbReference>
<accession>A0A3P3TZW4</accession>
<dbReference type="EMBL" id="RRCN01000001">
    <property type="protein sequence ID" value="RRJ63651.1"/>
    <property type="molecule type" value="Genomic_DNA"/>
</dbReference>
<dbReference type="PANTHER" id="PTHR34581">
    <property type="entry name" value="PTS SYSTEM N,N'-DIACETYLCHITOBIOSE-SPECIFIC EIIB COMPONENT"/>
    <property type="match status" value="1"/>
</dbReference>
<evidence type="ECO:0000256" key="1">
    <source>
        <dbReference type="ARBA" id="ARBA00022448"/>
    </source>
</evidence>
<name>A0A3P3TZW4_9BACL</name>
<organism evidence="9 10">
    <name type="scientific">Paenibacillus oralis</name>
    <dbReference type="NCBI Taxonomy" id="2490856"/>
    <lineage>
        <taxon>Bacteria</taxon>
        <taxon>Bacillati</taxon>
        <taxon>Bacillota</taxon>
        <taxon>Bacilli</taxon>
        <taxon>Bacillales</taxon>
        <taxon>Paenibacillaceae</taxon>
        <taxon>Paenibacillus</taxon>
    </lineage>
</organism>
<feature type="domain" description="PTS EIIB type-3" evidence="8">
    <location>
        <begin position="1"/>
        <end position="102"/>
    </location>
</feature>
<evidence type="ECO:0000256" key="4">
    <source>
        <dbReference type="ARBA" id="ARBA00022679"/>
    </source>
</evidence>
<dbReference type="SUPFAM" id="SSF52794">
    <property type="entry name" value="PTS system IIB component-like"/>
    <property type="match status" value="1"/>
</dbReference>
<dbReference type="PROSITE" id="PS51100">
    <property type="entry name" value="PTS_EIIB_TYPE_3"/>
    <property type="match status" value="1"/>
</dbReference>
<dbReference type="GO" id="GO:0008982">
    <property type="term" value="F:protein-N(PI)-phosphohistidine-sugar phosphotransferase activity"/>
    <property type="evidence" value="ECO:0007669"/>
    <property type="project" value="InterPro"/>
</dbReference>
<keyword evidence="4" id="KW-0808">Transferase</keyword>
<dbReference type="GO" id="GO:0016301">
    <property type="term" value="F:kinase activity"/>
    <property type="evidence" value="ECO:0007669"/>
    <property type="project" value="UniProtKB-KW"/>
</dbReference>
<evidence type="ECO:0000313" key="9">
    <source>
        <dbReference type="EMBL" id="RRJ63651.1"/>
    </source>
</evidence>
<evidence type="ECO:0000313" key="10">
    <source>
        <dbReference type="Proteomes" id="UP000267017"/>
    </source>
</evidence>
<dbReference type="InterPro" id="IPR003501">
    <property type="entry name" value="PTS_EIIB_2/3"/>
</dbReference>
<protein>
    <submittedName>
        <fullName evidence="9">PTS sugar transporter subunit IIB</fullName>
    </submittedName>
</protein>
<dbReference type="AlphaFoldDB" id="A0A3P3TZW4"/>
<evidence type="ECO:0000256" key="3">
    <source>
        <dbReference type="ARBA" id="ARBA00022597"/>
    </source>
</evidence>
<keyword evidence="10" id="KW-1185">Reference proteome</keyword>
<proteinExistence type="predicted"/>
<evidence type="ECO:0000259" key="8">
    <source>
        <dbReference type="PROSITE" id="PS51100"/>
    </source>
</evidence>
<keyword evidence="5" id="KW-0598">Phosphotransferase system</keyword>
<keyword evidence="3 9" id="KW-0762">Sugar transport</keyword>
<feature type="modified residue" description="Phosphocysteine; by EIIA" evidence="7">
    <location>
        <position position="8"/>
    </location>
</feature>
<dbReference type="InterPro" id="IPR036095">
    <property type="entry name" value="PTS_EIIB-like_sf"/>
</dbReference>
<evidence type="ECO:0000256" key="2">
    <source>
        <dbReference type="ARBA" id="ARBA00022553"/>
    </source>
</evidence>
<dbReference type="InterPro" id="IPR013012">
    <property type="entry name" value="PTS_EIIB_3"/>
</dbReference>
<evidence type="ECO:0000256" key="6">
    <source>
        <dbReference type="ARBA" id="ARBA00022777"/>
    </source>
</evidence>
<dbReference type="Gene3D" id="3.40.50.2300">
    <property type="match status" value="1"/>
</dbReference>
<dbReference type="Pfam" id="PF02302">
    <property type="entry name" value="PTS_IIB"/>
    <property type="match status" value="1"/>
</dbReference>
<keyword evidence="2" id="KW-0597">Phosphoprotein</keyword>
<reference evidence="9 10" key="1">
    <citation type="submission" date="2018-11" db="EMBL/GenBank/DDBJ databases">
        <title>Genome sequencing of Paenibacillus sp. KCOM 3021 (= ChDC PVNT-B20).</title>
        <authorList>
            <person name="Kook J.-K."/>
            <person name="Park S.-N."/>
            <person name="Lim Y.K."/>
        </authorList>
    </citation>
    <scope>NUCLEOTIDE SEQUENCE [LARGE SCALE GENOMIC DNA]</scope>
    <source>
        <strain evidence="9 10">KCOM 3021</strain>
    </source>
</reference>
<keyword evidence="1" id="KW-0813">Transport</keyword>
<dbReference type="RefSeq" id="WP_128631485.1">
    <property type="nucleotide sequence ID" value="NZ_RRCN01000001.1"/>
</dbReference>
<dbReference type="PANTHER" id="PTHR34581:SF2">
    <property type="entry name" value="PTS SYSTEM N,N'-DIACETYLCHITOBIOSE-SPECIFIC EIIB COMPONENT"/>
    <property type="match status" value="1"/>
</dbReference>
<comment type="caution">
    <text evidence="9">The sequence shown here is derived from an EMBL/GenBank/DDBJ whole genome shotgun (WGS) entry which is preliminary data.</text>
</comment>